<evidence type="ECO:0000256" key="6">
    <source>
        <dbReference type="ARBA" id="ARBA00023242"/>
    </source>
</evidence>
<evidence type="ECO:0000259" key="11">
    <source>
        <dbReference type="Pfam" id="PF25220"/>
    </source>
</evidence>
<dbReference type="GO" id="GO:0007064">
    <property type="term" value="P:mitotic sister chromatid cohesion"/>
    <property type="evidence" value="ECO:0007669"/>
    <property type="project" value="TreeGrafter"/>
</dbReference>
<dbReference type="PANTHER" id="PTHR31092">
    <property type="entry name" value="SORORIN"/>
    <property type="match status" value="1"/>
</dbReference>
<dbReference type="Pfam" id="PF09666">
    <property type="entry name" value="Sororin_middle"/>
    <property type="match status" value="1"/>
</dbReference>
<evidence type="ECO:0000256" key="4">
    <source>
        <dbReference type="ARBA" id="ARBA00022618"/>
    </source>
</evidence>
<feature type="compositionally biased region" description="Pro residues" evidence="9">
    <location>
        <begin position="152"/>
        <end position="161"/>
    </location>
</feature>
<protein>
    <recommendedName>
        <fullName evidence="14">Cell division cycle associated 5</fullName>
    </recommendedName>
</protein>
<evidence type="ECO:0000256" key="1">
    <source>
        <dbReference type="ARBA" id="ARBA00004123"/>
    </source>
</evidence>
<dbReference type="InterPro" id="IPR018605">
    <property type="entry name" value="Sororin"/>
</dbReference>
<dbReference type="GO" id="GO:0005694">
    <property type="term" value="C:chromosome"/>
    <property type="evidence" value="ECO:0007669"/>
    <property type="project" value="UniProtKB-SubCell"/>
</dbReference>
<dbReference type="OrthoDB" id="9949198at2759"/>
<gene>
    <name evidence="12" type="ORF">MATL_G00166480</name>
</gene>
<comment type="similarity">
    <text evidence="8">Belongs to the sororin family.</text>
</comment>
<evidence type="ECO:0000256" key="7">
    <source>
        <dbReference type="ARBA" id="ARBA00023306"/>
    </source>
</evidence>
<dbReference type="Pfam" id="PF25220">
    <property type="entry name" value="Sororin_C"/>
    <property type="match status" value="1"/>
</dbReference>
<evidence type="ECO:0000256" key="9">
    <source>
        <dbReference type="SAM" id="MobiDB-lite"/>
    </source>
</evidence>
<sequence>MSCNTTARPVSVGRVEEKEDAKLDGTQRRRSARLSDADSCQQNKGDGNDTALPAVKRSITVRKILPRKTQVSGMPPDSVRRSPRTSSTSGPLSPRTPDSAVRYSSRVSSECNKENAGWPLGQKRKQEEQKMSTPAPAPAPLLKPAVLSPIVAPAPSPPQPPKDAASVEWSQKVRRSYSRLSAGTDLSLQGSPASPPPCRRDTLFGFERLQTPSVAGRRAEGPGTEASVCAGSFSVLEGSGSMADNLEPDINIPGVALVKEKRRRKRVPQMKISEFDTLAAKLNAEFEEAENFDLVVE</sequence>
<evidence type="ECO:0000256" key="2">
    <source>
        <dbReference type="ARBA" id="ARBA00004286"/>
    </source>
</evidence>
<accession>A0A9D3PS50</accession>
<feature type="compositionally biased region" description="Low complexity" evidence="9">
    <location>
        <begin position="84"/>
        <end position="97"/>
    </location>
</feature>
<feature type="compositionally biased region" description="Polar residues" evidence="9">
    <location>
        <begin position="178"/>
        <end position="192"/>
    </location>
</feature>
<evidence type="ECO:0000256" key="5">
    <source>
        <dbReference type="ARBA" id="ARBA00022776"/>
    </source>
</evidence>
<evidence type="ECO:0000256" key="3">
    <source>
        <dbReference type="ARBA" id="ARBA00022454"/>
    </source>
</evidence>
<proteinExistence type="inferred from homology"/>
<keyword evidence="3" id="KW-0158">Chromosome</keyword>
<dbReference type="GO" id="GO:0051301">
    <property type="term" value="P:cell division"/>
    <property type="evidence" value="ECO:0007669"/>
    <property type="project" value="UniProtKB-KW"/>
</dbReference>
<evidence type="ECO:0008006" key="14">
    <source>
        <dbReference type="Google" id="ProtNLM"/>
    </source>
</evidence>
<dbReference type="GO" id="GO:0005634">
    <property type="term" value="C:nucleus"/>
    <property type="evidence" value="ECO:0007669"/>
    <property type="project" value="UniProtKB-SubCell"/>
</dbReference>
<keyword evidence="7" id="KW-0131">Cell cycle</keyword>
<dbReference type="EMBL" id="JAFDVH010000014">
    <property type="protein sequence ID" value="KAG7464518.1"/>
    <property type="molecule type" value="Genomic_DNA"/>
</dbReference>
<keyword evidence="13" id="KW-1185">Reference proteome</keyword>
<dbReference type="Proteomes" id="UP001046870">
    <property type="component" value="Chromosome 14"/>
</dbReference>
<keyword evidence="4" id="KW-0132">Cell division</keyword>
<evidence type="ECO:0000256" key="8">
    <source>
        <dbReference type="ARBA" id="ARBA00093465"/>
    </source>
</evidence>
<feature type="compositionally biased region" description="Basic and acidic residues" evidence="9">
    <location>
        <begin position="14"/>
        <end position="27"/>
    </location>
</feature>
<keyword evidence="6" id="KW-0539">Nucleus</keyword>
<evidence type="ECO:0000313" key="13">
    <source>
        <dbReference type="Proteomes" id="UP001046870"/>
    </source>
</evidence>
<dbReference type="GO" id="GO:0006302">
    <property type="term" value="P:double-strand break repair"/>
    <property type="evidence" value="ECO:0007669"/>
    <property type="project" value="TreeGrafter"/>
</dbReference>
<evidence type="ECO:0000259" key="10">
    <source>
        <dbReference type="Pfam" id="PF09666"/>
    </source>
</evidence>
<dbReference type="InterPro" id="IPR057337">
    <property type="entry name" value="Sororin_C"/>
</dbReference>
<name>A0A9D3PS50_MEGAT</name>
<reference evidence="12" key="1">
    <citation type="submission" date="2021-01" db="EMBL/GenBank/DDBJ databases">
        <authorList>
            <person name="Zahm M."/>
            <person name="Roques C."/>
            <person name="Cabau C."/>
            <person name="Klopp C."/>
            <person name="Donnadieu C."/>
            <person name="Jouanno E."/>
            <person name="Lampietro C."/>
            <person name="Louis A."/>
            <person name="Herpin A."/>
            <person name="Echchiki A."/>
            <person name="Berthelot C."/>
            <person name="Parey E."/>
            <person name="Roest-Crollius H."/>
            <person name="Braasch I."/>
            <person name="Postlethwait J."/>
            <person name="Bobe J."/>
            <person name="Montfort J."/>
            <person name="Bouchez O."/>
            <person name="Begum T."/>
            <person name="Mejri S."/>
            <person name="Adams A."/>
            <person name="Chen W.-J."/>
            <person name="Guiguen Y."/>
        </authorList>
    </citation>
    <scope>NUCLEOTIDE SEQUENCE</scope>
    <source>
        <strain evidence="12">YG-15Mar2019-1</strain>
        <tissue evidence="12">Brain</tissue>
    </source>
</reference>
<feature type="domain" description="Sororin-like middle region" evidence="10">
    <location>
        <begin position="145"/>
        <end position="258"/>
    </location>
</feature>
<dbReference type="AlphaFoldDB" id="A0A9D3PS50"/>
<feature type="compositionally biased region" description="Low complexity" evidence="9">
    <location>
        <begin position="142"/>
        <end position="151"/>
    </location>
</feature>
<feature type="region of interest" description="Disordered" evidence="9">
    <location>
        <begin position="1"/>
        <end position="202"/>
    </location>
</feature>
<keyword evidence="5" id="KW-0498">Mitosis</keyword>
<comment type="subcellular location">
    <subcellularLocation>
        <location evidence="2">Chromosome</location>
    </subcellularLocation>
    <subcellularLocation>
        <location evidence="1">Nucleus</location>
    </subcellularLocation>
</comment>
<dbReference type="GO" id="GO:0031536">
    <property type="term" value="P:positive regulation of exit from mitosis"/>
    <property type="evidence" value="ECO:0007669"/>
    <property type="project" value="TreeGrafter"/>
</dbReference>
<comment type="caution">
    <text evidence="12">The sequence shown here is derived from an EMBL/GenBank/DDBJ whole genome shotgun (WGS) entry which is preliminary data.</text>
</comment>
<organism evidence="12 13">
    <name type="scientific">Megalops atlanticus</name>
    <name type="common">Tarpon</name>
    <name type="synonym">Clupea gigantea</name>
    <dbReference type="NCBI Taxonomy" id="7932"/>
    <lineage>
        <taxon>Eukaryota</taxon>
        <taxon>Metazoa</taxon>
        <taxon>Chordata</taxon>
        <taxon>Craniata</taxon>
        <taxon>Vertebrata</taxon>
        <taxon>Euteleostomi</taxon>
        <taxon>Actinopterygii</taxon>
        <taxon>Neopterygii</taxon>
        <taxon>Teleostei</taxon>
        <taxon>Elopiformes</taxon>
        <taxon>Megalopidae</taxon>
        <taxon>Megalops</taxon>
    </lineage>
</organism>
<dbReference type="GO" id="GO:0007080">
    <property type="term" value="P:mitotic metaphase chromosome alignment"/>
    <property type="evidence" value="ECO:0007669"/>
    <property type="project" value="TreeGrafter"/>
</dbReference>
<dbReference type="PANTHER" id="PTHR31092:SF2">
    <property type="entry name" value="SORORIN"/>
    <property type="match status" value="1"/>
</dbReference>
<dbReference type="InterPro" id="IPR057261">
    <property type="entry name" value="Sororin-like_M"/>
</dbReference>
<feature type="domain" description="Sororin C-terminal region" evidence="11">
    <location>
        <begin position="274"/>
        <end position="297"/>
    </location>
</feature>
<evidence type="ECO:0000313" key="12">
    <source>
        <dbReference type="EMBL" id="KAG7464518.1"/>
    </source>
</evidence>